<dbReference type="Gene3D" id="2.60.40.3630">
    <property type="match status" value="1"/>
</dbReference>
<protein>
    <recommendedName>
        <fullName evidence="4">Ig-like domain-containing protein</fullName>
    </recommendedName>
</protein>
<evidence type="ECO:0008006" key="4">
    <source>
        <dbReference type="Google" id="ProtNLM"/>
    </source>
</evidence>
<proteinExistence type="predicted"/>
<comment type="caution">
    <text evidence="2">The sequence shown here is derived from an EMBL/GenBank/DDBJ whole genome shotgun (WGS) entry which is preliminary data.</text>
</comment>
<organism evidence="2 3">
    <name type="scientific">Gaoshiqia sediminis</name>
    <dbReference type="NCBI Taxonomy" id="2986998"/>
    <lineage>
        <taxon>Bacteria</taxon>
        <taxon>Pseudomonadati</taxon>
        <taxon>Bacteroidota</taxon>
        <taxon>Bacteroidia</taxon>
        <taxon>Marinilabiliales</taxon>
        <taxon>Prolixibacteraceae</taxon>
        <taxon>Gaoshiqia</taxon>
    </lineage>
</organism>
<keyword evidence="3" id="KW-1185">Reference proteome</keyword>
<dbReference type="Proteomes" id="UP001163821">
    <property type="component" value="Unassembled WGS sequence"/>
</dbReference>
<name>A0AA41Y6T9_9BACT</name>
<feature type="chain" id="PRO_5041352018" description="Ig-like domain-containing protein" evidence="1">
    <location>
        <begin position="24"/>
        <end position="571"/>
    </location>
</feature>
<reference evidence="2" key="1">
    <citation type="submission" date="2022-10" db="EMBL/GenBank/DDBJ databases">
        <title>Gaoshiqiia sediminis gen. nov., sp. nov., isolated from coastal sediment.</title>
        <authorList>
            <person name="Yu W.X."/>
            <person name="Mu D.S."/>
            <person name="Du J.Z."/>
            <person name="Liang Y.Q."/>
        </authorList>
    </citation>
    <scope>NUCLEOTIDE SEQUENCE</scope>
    <source>
        <strain evidence="2">A06</strain>
    </source>
</reference>
<dbReference type="EMBL" id="JAPAAF010000011">
    <property type="protein sequence ID" value="MCW0483009.1"/>
    <property type="molecule type" value="Genomic_DNA"/>
</dbReference>
<feature type="signal peptide" evidence="1">
    <location>
        <begin position="1"/>
        <end position="23"/>
    </location>
</feature>
<accession>A0AA41Y6T9</accession>
<evidence type="ECO:0000256" key="1">
    <source>
        <dbReference type="SAM" id="SignalP"/>
    </source>
</evidence>
<evidence type="ECO:0000313" key="2">
    <source>
        <dbReference type="EMBL" id="MCW0483009.1"/>
    </source>
</evidence>
<gene>
    <name evidence="2" type="ORF">N2K84_09735</name>
</gene>
<dbReference type="RefSeq" id="WP_282591611.1">
    <property type="nucleotide sequence ID" value="NZ_JAPAAF010000011.1"/>
</dbReference>
<keyword evidence="1" id="KW-0732">Signal</keyword>
<evidence type="ECO:0000313" key="3">
    <source>
        <dbReference type="Proteomes" id="UP001163821"/>
    </source>
</evidence>
<dbReference type="PROSITE" id="PS51257">
    <property type="entry name" value="PROKAR_LIPOPROTEIN"/>
    <property type="match status" value="1"/>
</dbReference>
<dbReference type="AlphaFoldDB" id="A0AA41Y6T9"/>
<sequence length="571" mass="61279">MKTTKLTRWALCAAFLAALSLVGCEQLDPYSIDAPSDLQSRIDSIAAAKASIDTGDTTYLNIATAIVGPEDNSAGWWAYFSDYFTIPANKLLHLEFVNHGTGVNNWNNWNLAVANEIADRDADGYAEYFVLRSDAYGWGGGMVDEGYVYDGAMITQNYPDTDGDGDIWNDFRTTMQGASVTLEVDHSATGNVFVTATALGTNGVELVQTYQQPVSATADITAFLICDGSYFEMKKAYLIPSKVTVVEDVNPVSIVVDGAPAFVELGNEDFWGNATATVTYADGSSAQVDTADISFNVIPDMTTLGEKTVVLAYSKTKQGAYTEAVSTFYTLEVTNSVQSLEVTTLPNITTYYFYNSDSIIFNNAGIAVTATYSDGTTGVLPNETLQFGKIPAAEGAQSAVISYVGATSTVTTTCPLTLVKGIGQVGATDFSTAWWTAFSDDYTVASGSSKTIIMYCYSNGLANWNSPSTILRKADMTENAVVRMDNFGWGTGYATATLTNDWNWDAFTSNISGSRVAITVTNNGDNTADILYTVTYANGETHFQKYAGITVDSSDLNCALVLEGAYLVIVE</sequence>